<evidence type="ECO:0000256" key="9">
    <source>
        <dbReference type="RuleBase" id="RU004005"/>
    </source>
</evidence>
<dbReference type="OrthoDB" id="416470at2759"/>
<dbReference type="Gene3D" id="3.90.470.10">
    <property type="entry name" value="Ribosomal protein L22/L17"/>
    <property type="match status" value="1"/>
</dbReference>
<comment type="subcellular location">
    <subcellularLocation>
        <location evidence="1">Mitochondrion</location>
    </subcellularLocation>
</comment>
<dbReference type="InterPro" id="IPR047867">
    <property type="entry name" value="Ribosomal_uL22_bac/org-type"/>
</dbReference>
<dbReference type="AlphaFoldDB" id="A0A7M7REQ7"/>
<dbReference type="PANTHER" id="PTHR13501">
    <property type="entry name" value="CHLOROPLAST 50S RIBOSOMAL PROTEIN L22-RELATED"/>
    <property type="match status" value="1"/>
</dbReference>
<evidence type="ECO:0000256" key="1">
    <source>
        <dbReference type="ARBA" id="ARBA00004173"/>
    </source>
</evidence>
<evidence type="ECO:0000256" key="8">
    <source>
        <dbReference type="ARBA" id="ARBA00035506"/>
    </source>
</evidence>
<dbReference type="GO" id="GO:0003735">
    <property type="term" value="F:structural constituent of ribosome"/>
    <property type="evidence" value="ECO:0000318"/>
    <property type="project" value="GO_Central"/>
</dbReference>
<dbReference type="PANTHER" id="PTHR13501:SF8">
    <property type="entry name" value="LARGE RIBOSOMAL SUBUNIT PROTEIN UL22M"/>
    <property type="match status" value="1"/>
</dbReference>
<reference evidence="11" key="1">
    <citation type="submission" date="2015-02" db="EMBL/GenBank/DDBJ databases">
        <title>Genome sequencing for Strongylocentrotus purpuratus.</title>
        <authorList>
            <person name="Murali S."/>
            <person name="Liu Y."/>
            <person name="Vee V."/>
            <person name="English A."/>
            <person name="Wang M."/>
            <person name="Skinner E."/>
            <person name="Han Y."/>
            <person name="Muzny D.M."/>
            <person name="Worley K.C."/>
            <person name="Gibbs R.A."/>
        </authorList>
    </citation>
    <scope>NUCLEOTIDE SEQUENCE</scope>
</reference>
<accession>A0A7M7REQ7</accession>
<name>A0A7M7REQ7_STRPU</name>
<evidence type="ECO:0000256" key="2">
    <source>
        <dbReference type="ARBA" id="ARBA00009451"/>
    </source>
</evidence>
<dbReference type="GeneID" id="591756"/>
<dbReference type="SUPFAM" id="SSF54843">
    <property type="entry name" value="Ribosomal protein L22"/>
    <property type="match status" value="1"/>
</dbReference>
<proteinExistence type="inferred from homology"/>
<keyword evidence="5" id="KW-0496">Mitochondrion</keyword>
<dbReference type="Pfam" id="PF00237">
    <property type="entry name" value="Ribosomal_L22"/>
    <property type="match status" value="1"/>
</dbReference>
<evidence type="ECO:0000313" key="11">
    <source>
        <dbReference type="Proteomes" id="UP000007110"/>
    </source>
</evidence>
<keyword evidence="3" id="KW-0809">Transit peptide</keyword>
<evidence type="ECO:0000256" key="3">
    <source>
        <dbReference type="ARBA" id="ARBA00022946"/>
    </source>
</evidence>
<evidence type="ECO:0000256" key="6">
    <source>
        <dbReference type="ARBA" id="ARBA00023274"/>
    </source>
</evidence>
<dbReference type="InParanoid" id="A0A7M7REQ7"/>
<organism evidence="10 11">
    <name type="scientific">Strongylocentrotus purpuratus</name>
    <name type="common">Purple sea urchin</name>
    <dbReference type="NCBI Taxonomy" id="7668"/>
    <lineage>
        <taxon>Eukaryota</taxon>
        <taxon>Metazoa</taxon>
        <taxon>Echinodermata</taxon>
        <taxon>Eleutherozoa</taxon>
        <taxon>Echinozoa</taxon>
        <taxon>Echinoidea</taxon>
        <taxon>Euechinoidea</taxon>
        <taxon>Echinacea</taxon>
        <taxon>Camarodonta</taxon>
        <taxon>Echinidea</taxon>
        <taxon>Strongylocentrotidae</taxon>
        <taxon>Strongylocentrotus</taxon>
    </lineage>
</organism>
<dbReference type="KEGG" id="spu:591756"/>
<dbReference type="FunFam" id="3.90.470.10:FF:000009">
    <property type="entry name" value="39S ribosomal protein L22, mitochondrial"/>
    <property type="match status" value="1"/>
</dbReference>
<evidence type="ECO:0000256" key="4">
    <source>
        <dbReference type="ARBA" id="ARBA00022980"/>
    </source>
</evidence>
<keyword evidence="6 9" id="KW-0687">Ribonucleoprotein</keyword>
<dbReference type="GO" id="GO:0005762">
    <property type="term" value="C:mitochondrial large ribosomal subunit"/>
    <property type="evidence" value="ECO:0000318"/>
    <property type="project" value="GO_Central"/>
</dbReference>
<protein>
    <recommendedName>
        <fullName evidence="7">Large ribosomal subunit protein uL22m</fullName>
    </recommendedName>
    <alternativeName>
        <fullName evidence="8">39S ribosomal protein L22, mitochondrial</fullName>
    </alternativeName>
</protein>
<dbReference type="EnsemblMetazoa" id="XM_791309">
    <property type="protein sequence ID" value="XP_796402"/>
    <property type="gene ID" value="LOC591756"/>
</dbReference>
<reference evidence="10" key="2">
    <citation type="submission" date="2021-01" db="UniProtKB">
        <authorList>
            <consortium name="EnsemblMetazoa"/>
        </authorList>
    </citation>
    <scope>IDENTIFICATION</scope>
</reference>
<keyword evidence="11" id="KW-1185">Reference proteome</keyword>
<evidence type="ECO:0000313" key="10">
    <source>
        <dbReference type="EnsemblMetazoa" id="XP_796402"/>
    </source>
</evidence>
<dbReference type="InterPro" id="IPR036394">
    <property type="entry name" value="Ribosomal_uL22_sf"/>
</dbReference>
<dbReference type="InterPro" id="IPR001063">
    <property type="entry name" value="Ribosomal_uL22"/>
</dbReference>
<evidence type="ECO:0000256" key="7">
    <source>
        <dbReference type="ARBA" id="ARBA00035286"/>
    </source>
</evidence>
<dbReference type="Proteomes" id="UP000007110">
    <property type="component" value="Unassembled WGS sequence"/>
</dbReference>
<sequence length="243" mass="27423">MSALNLMRSLKYSAICQRTFSAAFSVQHFGGNGCAVPRVTNYVCLPGDNPLNANGLQPVNISRHCDSLTQRSFVHTSSNSFAWDAKNKKVYPPQKPGEPRSPAEIYYSRKDIKHSQRKMWYITTFIKGMMIDDAVAQLEHVNKKAAKIAREVLLEAQEEAVKNHNVEFKSNLHIAEALVGKGKYQHAIRFHAKGRASMLDLVYCHLNIKLQEGPPPEKPKFTGYDQAKHYIQSKRNRTIIAGL</sequence>
<comment type="similarity">
    <text evidence="2 9">Belongs to the universal ribosomal protein uL22 family.</text>
</comment>
<dbReference type="GO" id="GO:0006412">
    <property type="term" value="P:translation"/>
    <property type="evidence" value="ECO:0000318"/>
    <property type="project" value="GO_Central"/>
</dbReference>
<dbReference type="RefSeq" id="XP_796402.1">
    <property type="nucleotide sequence ID" value="XM_791309.5"/>
</dbReference>
<dbReference type="CDD" id="cd00336">
    <property type="entry name" value="Ribosomal_L22"/>
    <property type="match status" value="1"/>
</dbReference>
<keyword evidence="4 9" id="KW-0689">Ribosomal protein</keyword>
<evidence type="ECO:0000256" key="5">
    <source>
        <dbReference type="ARBA" id="ARBA00023128"/>
    </source>
</evidence>